<accession>A0ABT6NEW6</accession>
<keyword evidence="5 7" id="KW-0460">Magnesium</keyword>
<proteinExistence type="inferred from homology"/>
<evidence type="ECO:0000256" key="2">
    <source>
        <dbReference type="ARBA" id="ARBA00022723"/>
    </source>
</evidence>
<dbReference type="HAMAP" id="MF_01405">
    <property type="entry name" value="Non_canon_purine_NTPase"/>
    <property type="match status" value="1"/>
</dbReference>
<feature type="binding site" evidence="7">
    <location>
        <position position="178"/>
    </location>
    <ligand>
        <name>substrate</name>
    </ligand>
</feature>
<keyword evidence="2 7" id="KW-0479">Metal-binding</keyword>
<dbReference type="PANTHER" id="PTHR11067">
    <property type="entry name" value="INOSINE TRIPHOSPHATE PYROPHOSPHATASE/HAM1 PROTEIN"/>
    <property type="match status" value="1"/>
</dbReference>
<comment type="function">
    <text evidence="7">Pyrophosphatase that catalyzes the hydrolysis of nucleoside triphosphates to their monophosphate derivatives, with a high preference for the non-canonical purine nucleotides XTP (xanthosine triphosphate), dITP (deoxyinosine triphosphate) and ITP. Seems to function as a house-cleaning enzyme that removes non-canonical purine nucleotides from the nucleotide pool, thus preventing their incorporation into DNA/RNA and avoiding chromosomal lesions.</text>
</comment>
<evidence type="ECO:0000256" key="5">
    <source>
        <dbReference type="ARBA" id="ARBA00022842"/>
    </source>
</evidence>
<feature type="active site" description="Proton acceptor" evidence="7">
    <location>
        <position position="72"/>
    </location>
</feature>
<feature type="binding site" evidence="7">
    <location>
        <begin position="155"/>
        <end position="158"/>
    </location>
    <ligand>
        <name>substrate</name>
    </ligand>
</feature>
<evidence type="ECO:0000313" key="9">
    <source>
        <dbReference type="EMBL" id="MDH8678941.1"/>
    </source>
</evidence>
<dbReference type="Gene3D" id="3.90.950.10">
    <property type="match status" value="1"/>
</dbReference>
<evidence type="ECO:0000256" key="3">
    <source>
        <dbReference type="ARBA" id="ARBA00022741"/>
    </source>
</evidence>
<comment type="catalytic activity">
    <reaction evidence="7">
        <text>dITP + H2O = dIMP + diphosphate + H(+)</text>
        <dbReference type="Rhea" id="RHEA:28342"/>
        <dbReference type="ChEBI" id="CHEBI:15377"/>
        <dbReference type="ChEBI" id="CHEBI:15378"/>
        <dbReference type="ChEBI" id="CHEBI:33019"/>
        <dbReference type="ChEBI" id="CHEBI:61194"/>
        <dbReference type="ChEBI" id="CHEBI:61382"/>
        <dbReference type="EC" id="3.6.1.66"/>
    </reaction>
</comment>
<dbReference type="InterPro" id="IPR020922">
    <property type="entry name" value="dITP/XTP_pyrophosphatase"/>
</dbReference>
<dbReference type="EC" id="3.6.1.66" evidence="7"/>
<evidence type="ECO:0000313" key="10">
    <source>
        <dbReference type="Proteomes" id="UP001158045"/>
    </source>
</evidence>
<dbReference type="SUPFAM" id="SSF52972">
    <property type="entry name" value="ITPase-like"/>
    <property type="match status" value="1"/>
</dbReference>
<dbReference type="Pfam" id="PF01725">
    <property type="entry name" value="Ham1p_like"/>
    <property type="match status" value="1"/>
</dbReference>
<comment type="subunit">
    <text evidence="7">Homodimer.</text>
</comment>
<comment type="cofactor">
    <cofactor evidence="7">
        <name>Mg(2+)</name>
        <dbReference type="ChEBI" id="CHEBI:18420"/>
    </cofactor>
    <text evidence="7">Binds 1 Mg(2+) ion per subunit.</text>
</comment>
<keyword evidence="3 7" id="KW-0547">Nucleotide-binding</keyword>
<feature type="binding site" evidence="7">
    <location>
        <position position="73"/>
    </location>
    <ligand>
        <name>substrate</name>
    </ligand>
</feature>
<evidence type="ECO:0000256" key="7">
    <source>
        <dbReference type="HAMAP-Rule" id="MF_01405"/>
    </source>
</evidence>
<evidence type="ECO:0000256" key="4">
    <source>
        <dbReference type="ARBA" id="ARBA00022801"/>
    </source>
</evidence>
<feature type="binding site" evidence="7">
    <location>
        <begin position="183"/>
        <end position="184"/>
    </location>
    <ligand>
        <name>substrate</name>
    </ligand>
</feature>
<evidence type="ECO:0000256" key="8">
    <source>
        <dbReference type="RuleBase" id="RU003781"/>
    </source>
</evidence>
<feature type="binding site" evidence="7">
    <location>
        <begin position="9"/>
        <end position="14"/>
    </location>
    <ligand>
        <name>substrate</name>
    </ligand>
</feature>
<feature type="binding site" evidence="7">
    <location>
        <position position="72"/>
    </location>
    <ligand>
        <name>Mg(2+)</name>
        <dbReference type="ChEBI" id="CHEBI:18420"/>
    </ligand>
</feature>
<keyword evidence="10" id="KW-1185">Reference proteome</keyword>
<comment type="caution">
    <text evidence="7">Lacks conserved residue(s) required for the propagation of feature annotation.</text>
</comment>
<comment type="similarity">
    <text evidence="1 7 8">Belongs to the HAM1 NTPase family.</text>
</comment>
<gene>
    <name evidence="9" type="ORF">QE109_12345</name>
</gene>
<dbReference type="CDD" id="cd00515">
    <property type="entry name" value="HAM1"/>
    <property type="match status" value="1"/>
</dbReference>
<comment type="catalytic activity">
    <reaction evidence="7">
        <text>ITP + H2O = IMP + diphosphate + H(+)</text>
        <dbReference type="Rhea" id="RHEA:29399"/>
        <dbReference type="ChEBI" id="CHEBI:15377"/>
        <dbReference type="ChEBI" id="CHEBI:15378"/>
        <dbReference type="ChEBI" id="CHEBI:33019"/>
        <dbReference type="ChEBI" id="CHEBI:58053"/>
        <dbReference type="ChEBI" id="CHEBI:61402"/>
        <dbReference type="EC" id="3.6.1.66"/>
    </reaction>
</comment>
<dbReference type="InterPro" id="IPR002637">
    <property type="entry name" value="RdgB/HAM1"/>
</dbReference>
<dbReference type="Proteomes" id="UP001158045">
    <property type="component" value="Unassembled WGS sequence"/>
</dbReference>
<name>A0ABT6NEW6_9FIRM</name>
<reference evidence="9 10" key="1">
    <citation type="submission" date="2023-04" db="EMBL/GenBank/DDBJ databases">
        <title>Fusibacter bizertensis strain WBS, isolated from littoral bottom sediments of the Arctic seas - biochemical and genomic analysis.</title>
        <authorList>
            <person name="Brioukhanov A.L."/>
        </authorList>
    </citation>
    <scope>NUCLEOTIDE SEQUENCE [LARGE SCALE GENOMIC DNA]</scope>
    <source>
        <strain evidence="9 10">WBS</strain>
    </source>
</reference>
<evidence type="ECO:0000256" key="6">
    <source>
        <dbReference type="ARBA" id="ARBA00023080"/>
    </source>
</evidence>
<dbReference type="NCBIfam" id="TIGR00042">
    <property type="entry name" value="RdgB/HAM1 family non-canonical purine NTP pyrophosphatase"/>
    <property type="match status" value="1"/>
</dbReference>
<keyword evidence="6 7" id="KW-0546">Nucleotide metabolism</keyword>
<keyword evidence="4 7" id="KW-0378">Hydrolase</keyword>
<protein>
    <recommendedName>
        <fullName evidence="7">dITP/XTP pyrophosphatase</fullName>
        <ecNumber evidence="7">3.6.1.66</ecNumber>
    </recommendedName>
    <alternativeName>
        <fullName evidence="7">Non-canonical purine NTP pyrophosphatase</fullName>
    </alternativeName>
    <alternativeName>
        <fullName evidence="7">Non-standard purine NTP pyrophosphatase</fullName>
    </alternativeName>
    <alternativeName>
        <fullName evidence="7">Nucleoside-triphosphate diphosphatase</fullName>
    </alternativeName>
    <alternativeName>
        <fullName evidence="7">Nucleoside-triphosphate pyrophosphatase</fullName>
        <shortName evidence="7">NTPase</shortName>
    </alternativeName>
</protein>
<comment type="catalytic activity">
    <reaction evidence="7">
        <text>XTP + H2O = XMP + diphosphate + H(+)</text>
        <dbReference type="Rhea" id="RHEA:28610"/>
        <dbReference type="ChEBI" id="CHEBI:15377"/>
        <dbReference type="ChEBI" id="CHEBI:15378"/>
        <dbReference type="ChEBI" id="CHEBI:33019"/>
        <dbReference type="ChEBI" id="CHEBI:57464"/>
        <dbReference type="ChEBI" id="CHEBI:61314"/>
        <dbReference type="EC" id="3.6.1.66"/>
    </reaction>
</comment>
<dbReference type="EMBL" id="JARYZI010000008">
    <property type="protein sequence ID" value="MDH8678941.1"/>
    <property type="molecule type" value="Genomic_DNA"/>
</dbReference>
<organism evidence="9 10">
    <name type="scientific">Fusibacter bizertensis</name>
    <dbReference type="NCBI Taxonomy" id="1488331"/>
    <lineage>
        <taxon>Bacteria</taxon>
        <taxon>Bacillati</taxon>
        <taxon>Bacillota</taxon>
        <taxon>Clostridia</taxon>
        <taxon>Eubacteriales</taxon>
        <taxon>Eubacteriales Family XII. Incertae Sedis</taxon>
        <taxon>Fusibacter</taxon>
    </lineage>
</organism>
<dbReference type="NCBIfam" id="NF011397">
    <property type="entry name" value="PRK14822.1"/>
    <property type="match status" value="1"/>
</dbReference>
<dbReference type="PANTHER" id="PTHR11067:SF9">
    <property type="entry name" value="INOSINE TRIPHOSPHATE PYROPHOSPHATASE"/>
    <property type="match status" value="1"/>
</dbReference>
<dbReference type="InterPro" id="IPR029001">
    <property type="entry name" value="ITPase-like_fam"/>
</dbReference>
<dbReference type="GO" id="GO:0036220">
    <property type="term" value="F:ITP diphosphatase activity"/>
    <property type="evidence" value="ECO:0007669"/>
    <property type="project" value="UniProtKB-EC"/>
</dbReference>
<evidence type="ECO:0000256" key="1">
    <source>
        <dbReference type="ARBA" id="ARBA00008023"/>
    </source>
</evidence>
<sequence length="205" mass="22496">MMKKIILASGNQHKLKEIQSILKDFEFELVTMADAGFGDEEIIEDGDTFEANSLIKAKAVYEKLGLASLADDSGLSVDFLGGAPGVYSARYSGEPKSDQRNNEKLLAALKDVPLDQRTARFVTVITLMFENGDTLVARGEVEGRIGFEPSGSNGFGYDPLFEVPALGKTFAELTEDQKNAMSHRGNALIVLKQMIREYYESTSNK</sequence>
<comment type="caution">
    <text evidence="9">The sequence shown here is derived from an EMBL/GenBank/DDBJ whole genome shotgun (WGS) entry which is preliminary data.</text>
</comment>